<gene>
    <name evidence="4" type="ORF">COO92_14855</name>
</gene>
<dbReference type="InterPro" id="IPR029062">
    <property type="entry name" value="Class_I_gatase-like"/>
</dbReference>
<dbReference type="Gene3D" id="1.10.10.60">
    <property type="entry name" value="Homeodomain-like"/>
    <property type="match status" value="1"/>
</dbReference>
<dbReference type="PANTHER" id="PTHR43130">
    <property type="entry name" value="ARAC-FAMILY TRANSCRIPTIONAL REGULATOR"/>
    <property type="match status" value="1"/>
</dbReference>
<dbReference type="InterPro" id="IPR009057">
    <property type="entry name" value="Homeodomain-like_sf"/>
</dbReference>
<dbReference type="PROSITE" id="PS01124">
    <property type="entry name" value="HTH_ARAC_FAMILY_2"/>
    <property type="match status" value="1"/>
</dbReference>
<sequence>MLIKMMNLAYRTTSHLILLIPSLILHFMPNKFHKFVFVLFDGFSNMVLASALEPLRAANGLPNGPAINWEICTIDGAPVTSSSGLTITPQASLPDTVTKADIDYLVIVSGYGMRDHTTPKIRARLQNAAHHARNIIGLDTAAWLLGCCHMLSGKTATIHWQELDQFQEQFPDISVRSDRFIKDGRMITSGGASTVMELMLHILAQQFGSAVAFDVSNLFVYDAENQYHLTRGADRLHGAGGDDLRRAVGAMMSRIETPIPLKDIAKQAGCSLRSLDRVFQDNLQISPGKYYQMLRLGRARDLARGTDFSLSTIALKTGFTSSATLSRAFSKTFGTTIRAIRKN</sequence>
<dbReference type="SMART" id="SM00342">
    <property type="entry name" value="HTH_ARAC"/>
    <property type="match status" value="1"/>
</dbReference>
<dbReference type="InterPro" id="IPR002818">
    <property type="entry name" value="DJ-1/PfpI"/>
</dbReference>
<reference evidence="4 5" key="1">
    <citation type="submission" date="2017-09" db="EMBL/GenBank/DDBJ databases">
        <title>Biodiversity and function of Thalassospira species in the particle-attached aromatic-hydrocarbon-degrading consortia from the surface seawater of the China South Sea.</title>
        <authorList>
            <person name="Dong C."/>
            <person name="Lai Q."/>
            <person name="Shao Z."/>
        </authorList>
    </citation>
    <scope>NUCLEOTIDE SEQUENCE [LARGE SCALE GENOMIC DNA]</scope>
    <source>
        <strain evidence="4 5">139Z-12</strain>
    </source>
</reference>
<evidence type="ECO:0000313" key="5">
    <source>
        <dbReference type="Proteomes" id="UP000233332"/>
    </source>
</evidence>
<protein>
    <submittedName>
        <fullName evidence="4">AraC family transcriptional regulator</fullName>
    </submittedName>
</protein>
<evidence type="ECO:0000256" key="1">
    <source>
        <dbReference type="ARBA" id="ARBA00023015"/>
    </source>
</evidence>
<dbReference type="PANTHER" id="PTHR43130:SF3">
    <property type="entry name" value="HTH-TYPE TRANSCRIPTIONAL REGULATOR RV1931C"/>
    <property type="match status" value="1"/>
</dbReference>
<name>A0A2N3L5B4_9PROT</name>
<comment type="caution">
    <text evidence="4">The sequence shown here is derived from an EMBL/GenBank/DDBJ whole genome shotgun (WGS) entry which is preliminary data.</text>
</comment>
<keyword evidence="5" id="KW-1185">Reference proteome</keyword>
<dbReference type="Pfam" id="PF01965">
    <property type="entry name" value="DJ-1_PfpI"/>
    <property type="match status" value="1"/>
</dbReference>
<dbReference type="CDD" id="cd03136">
    <property type="entry name" value="GATase1_AraC_ArgR_like"/>
    <property type="match status" value="1"/>
</dbReference>
<dbReference type="SUPFAM" id="SSF46689">
    <property type="entry name" value="Homeodomain-like"/>
    <property type="match status" value="2"/>
</dbReference>
<keyword evidence="1" id="KW-0805">Transcription regulation</keyword>
<dbReference type="GO" id="GO:0043565">
    <property type="term" value="F:sequence-specific DNA binding"/>
    <property type="evidence" value="ECO:0007669"/>
    <property type="project" value="InterPro"/>
</dbReference>
<dbReference type="AlphaFoldDB" id="A0A2N3L5B4"/>
<dbReference type="Gene3D" id="3.40.50.880">
    <property type="match status" value="1"/>
</dbReference>
<dbReference type="Pfam" id="PF12833">
    <property type="entry name" value="HTH_18"/>
    <property type="match status" value="1"/>
</dbReference>
<dbReference type="InterPro" id="IPR052158">
    <property type="entry name" value="INH-QAR"/>
</dbReference>
<feature type="domain" description="HTH araC/xylS-type" evidence="3">
    <location>
        <begin position="245"/>
        <end position="343"/>
    </location>
</feature>
<proteinExistence type="predicted"/>
<accession>A0A2N3L5B4</accession>
<evidence type="ECO:0000259" key="3">
    <source>
        <dbReference type="PROSITE" id="PS01124"/>
    </source>
</evidence>
<dbReference type="EMBL" id="NXGX01000005">
    <property type="protein sequence ID" value="PKR58023.1"/>
    <property type="molecule type" value="Genomic_DNA"/>
</dbReference>
<dbReference type="SUPFAM" id="SSF52317">
    <property type="entry name" value="Class I glutamine amidotransferase-like"/>
    <property type="match status" value="1"/>
</dbReference>
<dbReference type="InterPro" id="IPR018060">
    <property type="entry name" value="HTH_AraC"/>
</dbReference>
<dbReference type="GO" id="GO:0003700">
    <property type="term" value="F:DNA-binding transcription factor activity"/>
    <property type="evidence" value="ECO:0007669"/>
    <property type="project" value="InterPro"/>
</dbReference>
<evidence type="ECO:0000256" key="2">
    <source>
        <dbReference type="ARBA" id="ARBA00023163"/>
    </source>
</evidence>
<keyword evidence="2" id="KW-0804">Transcription</keyword>
<organism evidence="4 5">
    <name type="scientific">Thalassospira lohafexi</name>
    <dbReference type="NCBI Taxonomy" id="744227"/>
    <lineage>
        <taxon>Bacteria</taxon>
        <taxon>Pseudomonadati</taxon>
        <taxon>Pseudomonadota</taxon>
        <taxon>Alphaproteobacteria</taxon>
        <taxon>Rhodospirillales</taxon>
        <taxon>Thalassospiraceae</taxon>
        <taxon>Thalassospira</taxon>
    </lineage>
</organism>
<dbReference type="Proteomes" id="UP000233332">
    <property type="component" value="Unassembled WGS sequence"/>
</dbReference>
<evidence type="ECO:0000313" key="4">
    <source>
        <dbReference type="EMBL" id="PKR58023.1"/>
    </source>
</evidence>